<gene>
    <name evidence="1" type="ORF">B0T16DRAFT_248480</name>
</gene>
<accession>A0AA39XT73</accession>
<keyword evidence="2" id="KW-1185">Reference proteome</keyword>
<evidence type="ECO:0000313" key="1">
    <source>
        <dbReference type="EMBL" id="KAK0639793.1"/>
    </source>
</evidence>
<dbReference type="EMBL" id="JAULSV010000007">
    <property type="protein sequence ID" value="KAK0639793.1"/>
    <property type="molecule type" value="Genomic_DNA"/>
</dbReference>
<comment type="caution">
    <text evidence="1">The sequence shown here is derived from an EMBL/GenBank/DDBJ whole genome shotgun (WGS) entry which is preliminary data.</text>
</comment>
<evidence type="ECO:0000313" key="2">
    <source>
        <dbReference type="Proteomes" id="UP001174936"/>
    </source>
</evidence>
<proteinExistence type="predicted"/>
<protein>
    <submittedName>
        <fullName evidence="1">Uncharacterized protein</fullName>
    </submittedName>
</protein>
<reference evidence="1" key="1">
    <citation type="submission" date="2023-06" db="EMBL/GenBank/DDBJ databases">
        <title>Genome-scale phylogeny and comparative genomics of the fungal order Sordariales.</title>
        <authorList>
            <consortium name="Lawrence Berkeley National Laboratory"/>
            <person name="Hensen N."/>
            <person name="Bonometti L."/>
            <person name="Westerberg I."/>
            <person name="Brannstrom I.O."/>
            <person name="Guillou S."/>
            <person name="Cros-Aarteil S."/>
            <person name="Calhoun S."/>
            <person name="Haridas S."/>
            <person name="Kuo A."/>
            <person name="Mondo S."/>
            <person name="Pangilinan J."/>
            <person name="Riley R."/>
            <person name="Labutti K."/>
            <person name="Andreopoulos B."/>
            <person name="Lipzen A."/>
            <person name="Chen C."/>
            <person name="Yanf M."/>
            <person name="Daum C."/>
            <person name="Ng V."/>
            <person name="Clum A."/>
            <person name="Steindorff A."/>
            <person name="Ohm R."/>
            <person name="Martin F."/>
            <person name="Silar P."/>
            <person name="Natvig D."/>
            <person name="Lalanne C."/>
            <person name="Gautier V."/>
            <person name="Ament-Velasquez S.L."/>
            <person name="Kruys A."/>
            <person name="Hutchinson M.I."/>
            <person name="Powell A.J."/>
            <person name="Barry K."/>
            <person name="Miller A.N."/>
            <person name="Grigoriev I.V."/>
            <person name="Debuchy R."/>
            <person name="Gladieux P."/>
            <person name="Thoren M.H."/>
            <person name="Johannesson H."/>
        </authorList>
    </citation>
    <scope>NUCLEOTIDE SEQUENCE</scope>
    <source>
        <strain evidence="1">SMH2532-1</strain>
    </source>
</reference>
<sequence length="200" mass="22602">MLVITTTAPGSVEVQPGNGCGAESSRLADWRAGRSTVGAVVNGENGPRGRESLGCLDSEKQHRLILRNETPETRASRRLRTFNLSVVVVFWYPGLETVRHRVQLTRNLAAPRLPPVMDAPSNHHDPPRTQLRPQAFLLFRDSTRCIWCPVCARIFVLRSALQTRPQRKIVRLLPPQTTSDPLNIISSLTNWERNKSWSHW</sequence>
<name>A0AA39XT73_9PEZI</name>
<organism evidence="1 2">
    <name type="scientific">Cercophora newfieldiana</name>
    <dbReference type="NCBI Taxonomy" id="92897"/>
    <lineage>
        <taxon>Eukaryota</taxon>
        <taxon>Fungi</taxon>
        <taxon>Dikarya</taxon>
        <taxon>Ascomycota</taxon>
        <taxon>Pezizomycotina</taxon>
        <taxon>Sordariomycetes</taxon>
        <taxon>Sordariomycetidae</taxon>
        <taxon>Sordariales</taxon>
        <taxon>Lasiosphaeriaceae</taxon>
        <taxon>Cercophora</taxon>
    </lineage>
</organism>
<dbReference type="Proteomes" id="UP001174936">
    <property type="component" value="Unassembled WGS sequence"/>
</dbReference>
<dbReference type="AlphaFoldDB" id="A0AA39XT73"/>